<dbReference type="Proteomes" id="UP000011585">
    <property type="component" value="Unassembled WGS sequence"/>
</dbReference>
<sequence>MLQEHVREFGTGALGTVTRLYCSAGATSRMALDVEFPEPPDLSNRGMPREFELQEETLGSEDFYREDLEDLLQEGAWKEGFNEWAEYTDLDEGQVRIVSDLGLFQAFDFYWDPTEDRLRFDTPTIPDDWRERDATESLDSSTVSMIDDALQDLGRAVYETLEDYLERNDEATDSGWGKETYGKRDE</sequence>
<feature type="domain" description="DUF7992" evidence="1">
    <location>
        <begin position="32"/>
        <end position="171"/>
    </location>
</feature>
<dbReference type="InterPro" id="IPR058305">
    <property type="entry name" value="DUF7992"/>
</dbReference>
<dbReference type="EMBL" id="AOHT01000021">
    <property type="protein sequence ID" value="ELY28978.1"/>
    <property type="molecule type" value="Genomic_DNA"/>
</dbReference>
<protein>
    <recommendedName>
        <fullName evidence="1">DUF7992 domain-containing protein</fullName>
    </recommendedName>
</protein>
<dbReference type="Pfam" id="PF25955">
    <property type="entry name" value="DUF7992"/>
    <property type="match status" value="1"/>
</dbReference>
<evidence type="ECO:0000259" key="1">
    <source>
        <dbReference type="Pfam" id="PF25955"/>
    </source>
</evidence>
<gene>
    <name evidence="2" type="ORF">C499_07090</name>
</gene>
<proteinExistence type="predicted"/>
<comment type="caution">
    <text evidence="2">The sequence shown here is derived from an EMBL/GenBank/DDBJ whole genome shotgun (WGS) entry which is preliminary data.</text>
</comment>
<evidence type="ECO:0000313" key="3">
    <source>
        <dbReference type="Proteomes" id="UP000011585"/>
    </source>
</evidence>
<dbReference type="PATRIC" id="fig|469382.19.peg.1386"/>
<dbReference type="AlphaFoldDB" id="L9UXX1"/>
<reference evidence="2 3" key="1">
    <citation type="journal article" date="2014" name="PLoS Genet.">
        <title>Phylogenetically driven sequencing of extremely halophilic archaea reveals strategies for static and dynamic osmo-response.</title>
        <authorList>
            <person name="Becker E.A."/>
            <person name="Seitzer P.M."/>
            <person name="Tritt A."/>
            <person name="Larsen D."/>
            <person name="Krusor M."/>
            <person name="Yao A.I."/>
            <person name="Wu D."/>
            <person name="Madern D."/>
            <person name="Eisen J.A."/>
            <person name="Darling A.E."/>
            <person name="Facciotti M.T."/>
        </authorList>
    </citation>
    <scope>NUCLEOTIDE SEQUENCE [LARGE SCALE GENOMIC DNA]</scope>
    <source>
        <strain evidence="2 3">DSM 11551</strain>
    </source>
</reference>
<accession>L9UXX1</accession>
<evidence type="ECO:0000313" key="2">
    <source>
        <dbReference type="EMBL" id="ELY28978.1"/>
    </source>
</evidence>
<organism evidence="2 3">
    <name type="scientific">Halogeometricum borinquense (strain ATCC 700274 / DSM 11551 / JCM 10706 / KCTC 4070 / PR3)</name>
    <dbReference type="NCBI Taxonomy" id="469382"/>
    <lineage>
        <taxon>Archaea</taxon>
        <taxon>Methanobacteriati</taxon>
        <taxon>Methanobacteriota</taxon>
        <taxon>Stenosarchaea group</taxon>
        <taxon>Halobacteria</taxon>
        <taxon>Halobacteriales</taxon>
        <taxon>Haloferacaceae</taxon>
        <taxon>Halogeometricum</taxon>
    </lineage>
</organism>
<name>L9UXX1_HALBP</name>